<proteinExistence type="predicted"/>
<organism evidence="2 3">
    <name type="scientific">Bosea vaviloviae</name>
    <dbReference type="NCBI Taxonomy" id="1526658"/>
    <lineage>
        <taxon>Bacteria</taxon>
        <taxon>Pseudomonadati</taxon>
        <taxon>Pseudomonadota</taxon>
        <taxon>Alphaproteobacteria</taxon>
        <taxon>Hyphomicrobiales</taxon>
        <taxon>Boseaceae</taxon>
        <taxon>Bosea</taxon>
    </lineage>
</organism>
<keyword evidence="3" id="KW-1185">Reference proteome</keyword>
<evidence type="ECO:0000313" key="2">
    <source>
        <dbReference type="EMBL" id="AOO82687.1"/>
    </source>
</evidence>
<reference evidence="2 3" key="1">
    <citation type="journal article" date="2015" name="Antonie Van Leeuwenhoek">
        <title>Bosea vaviloviae sp. nov., a new species of slow-growing rhizobia isolated from nodules of the relict species Vavilovia formosa (Stev.) Fed.</title>
        <authorList>
            <person name="Safronova V.I."/>
            <person name="Kuznetsova I.G."/>
            <person name="Sazanova A.L."/>
            <person name="Kimeklis A.K."/>
            <person name="Belimov A.A."/>
            <person name="Andronov E.E."/>
            <person name="Pinaev A.G."/>
            <person name="Chizhevskaya E.P."/>
            <person name="Pukhaev A.R."/>
            <person name="Popov K.P."/>
            <person name="Willems A."/>
            <person name="Tikhonovich I.A."/>
        </authorList>
    </citation>
    <scope>NUCLEOTIDE SEQUENCE [LARGE SCALE GENOMIC DNA]</scope>
    <source>
        <strain evidence="2 3">Vaf18</strain>
    </source>
</reference>
<dbReference type="AlphaFoldDB" id="A0A1D7U5P3"/>
<accession>A0A1D7U5P3</accession>
<feature type="region of interest" description="Disordered" evidence="1">
    <location>
        <begin position="1"/>
        <end position="28"/>
    </location>
</feature>
<dbReference type="Proteomes" id="UP000094969">
    <property type="component" value="Chromosome"/>
</dbReference>
<evidence type="ECO:0000256" key="1">
    <source>
        <dbReference type="SAM" id="MobiDB-lite"/>
    </source>
</evidence>
<gene>
    <name evidence="2" type="ORF">BHK69_21570</name>
</gene>
<dbReference type="EMBL" id="CP017147">
    <property type="protein sequence ID" value="AOO82687.1"/>
    <property type="molecule type" value="Genomic_DNA"/>
</dbReference>
<name>A0A1D7U5P3_9HYPH</name>
<evidence type="ECO:0000313" key="3">
    <source>
        <dbReference type="Proteomes" id="UP000094969"/>
    </source>
</evidence>
<protein>
    <submittedName>
        <fullName evidence="2">Uncharacterized protein</fullName>
    </submittedName>
</protein>
<dbReference type="KEGG" id="bvv:BHK69_21570"/>
<sequence length="73" mass="7702">MNRDAGDGQCDAEQFGSGDSINANVPHESRAIARSVTCGVTEDDRPTPLTSGKAATLRGPRSDIGTVIRFARQ</sequence>